<gene>
    <name evidence="2" type="primary">82</name>
    <name evidence="2" type="ORF">SEA_FIREBALL_82</name>
</gene>
<proteinExistence type="predicted"/>
<dbReference type="GeneID" id="65122239"/>
<evidence type="ECO:0000313" key="3">
    <source>
        <dbReference type="Proteomes" id="UP000325475"/>
    </source>
</evidence>
<dbReference type="KEGG" id="vg:65122239"/>
<feature type="compositionally biased region" description="Low complexity" evidence="1">
    <location>
        <begin position="119"/>
        <end position="129"/>
    </location>
</feature>
<feature type="region of interest" description="Disordered" evidence="1">
    <location>
        <begin position="77"/>
        <end position="129"/>
    </location>
</feature>
<feature type="compositionally biased region" description="Low complexity" evidence="1">
    <location>
        <begin position="90"/>
        <end position="111"/>
    </location>
</feature>
<evidence type="ECO:0000256" key="1">
    <source>
        <dbReference type="SAM" id="MobiDB-lite"/>
    </source>
</evidence>
<accession>A0A5P8DA97</accession>
<name>A0A5P8DA97_9CAUD</name>
<organism evidence="2 3">
    <name type="scientific">Gordonia phage Fireball</name>
    <dbReference type="NCBI Taxonomy" id="2652412"/>
    <lineage>
        <taxon>Viruses</taxon>
        <taxon>Duplodnaviria</taxon>
        <taxon>Heunggongvirae</taxon>
        <taxon>Uroviricota</taxon>
        <taxon>Caudoviricetes</taxon>
        <taxon>Stackebrandtviridae</taxon>
        <taxon>Frickvirinae</taxon>
        <taxon>Wizardvirus</taxon>
        <taxon>Wizardvirus fireball</taxon>
    </lineage>
</organism>
<dbReference type="Proteomes" id="UP000325475">
    <property type="component" value="Segment"/>
</dbReference>
<evidence type="ECO:0008006" key="4">
    <source>
        <dbReference type="Google" id="ProtNLM"/>
    </source>
</evidence>
<evidence type="ECO:0000313" key="2">
    <source>
        <dbReference type="EMBL" id="QFP95907.1"/>
    </source>
</evidence>
<dbReference type="RefSeq" id="YP_010104296.1">
    <property type="nucleotide sequence ID" value="NC_055816.1"/>
</dbReference>
<reference evidence="2 3" key="1">
    <citation type="submission" date="2019-08" db="EMBL/GenBank/DDBJ databases">
        <authorList>
            <person name="Fong R.M."/>
            <person name="Hays E.G."/>
            <person name="Kim K."/>
            <person name="Kina Wei M.H."/>
            <person name="Lechuga A.S."/>
            <person name="Lee D.E."/>
            <person name="Ly A.M."/>
            <person name="Patel N.R."/>
            <person name="Sell P.J."/>
            <person name="Yuen A.G."/>
            <person name="Zhang D.M."/>
            <person name="Reddi K."/>
            <person name="Freise A.C."/>
            <person name="Moberg-Parker J."/>
            <person name="Garlena R.A."/>
            <person name="Russell D.A."/>
            <person name="Pope W.H."/>
            <person name="Jacobs-Sera D."/>
            <person name="Hatfull G.F."/>
        </authorList>
    </citation>
    <scope>NUCLEOTIDE SEQUENCE [LARGE SCALE GENOMIC DNA]</scope>
</reference>
<protein>
    <recommendedName>
        <fullName evidence="4">Lipoprotein</fullName>
    </recommendedName>
</protein>
<dbReference type="PROSITE" id="PS51257">
    <property type="entry name" value="PROKAR_LIPOPROTEIN"/>
    <property type="match status" value="1"/>
</dbReference>
<keyword evidence="3" id="KW-1185">Reference proteome</keyword>
<dbReference type="EMBL" id="MN284907">
    <property type="protein sequence ID" value="QFP95907.1"/>
    <property type="molecule type" value="Genomic_DNA"/>
</dbReference>
<sequence length="129" mass="14213">MNTIRRLGSATLIAGLAAAGLTACNSDDDHTEPVYNEICVDSYDRRVLDYQCDAQVPTYEWWYLPAGTFVGIGQRVTTGNQQRPARVRRAPTTTTVTKTTTARSTATTAKKTTPKTTRKATPTRTRSTR</sequence>